<protein>
    <submittedName>
        <fullName evidence="7">Helix-turn-helix transcriptional regulator</fullName>
    </submittedName>
    <submittedName>
        <fullName evidence="6">HxlR-like helix-turn-helix</fullName>
    </submittedName>
</protein>
<dbReference type="InterPro" id="IPR036390">
    <property type="entry name" value="WH_DNA-bd_sf"/>
</dbReference>
<evidence type="ECO:0000313" key="7">
    <source>
        <dbReference type="EMBL" id="QNK39692.1"/>
    </source>
</evidence>
<dbReference type="AlphaFoldDB" id="A0A6N8I2A7"/>
<feature type="domain" description="HTH hxlR-type" evidence="5">
    <location>
        <begin position="33"/>
        <end position="131"/>
    </location>
</feature>
<dbReference type="PANTHER" id="PTHR33204">
    <property type="entry name" value="TRANSCRIPTIONAL REGULATOR, MARR FAMILY"/>
    <property type="match status" value="1"/>
</dbReference>
<feature type="compositionally biased region" description="Basic residues" evidence="4">
    <location>
        <begin position="1"/>
        <end position="10"/>
    </location>
</feature>
<dbReference type="SUPFAM" id="SSF46785">
    <property type="entry name" value="Winged helix' DNA-binding domain"/>
    <property type="match status" value="1"/>
</dbReference>
<dbReference type="EMBL" id="VWXL01000084">
    <property type="protein sequence ID" value="MVB12256.1"/>
    <property type="molecule type" value="Genomic_DNA"/>
</dbReference>
<keyword evidence="2" id="KW-0238">DNA-binding</keyword>
<name>A0A6N8I2A7_9FIRM</name>
<dbReference type="GO" id="GO:0003677">
    <property type="term" value="F:DNA binding"/>
    <property type="evidence" value="ECO:0007669"/>
    <property type="project" value="UniProtKB-KW"/>
</dbReference>
<evidence type="ECO:0000313" key="8">
    <source>
        <dbReference type="Proteomes" id="UP000469440"/>
    </source>
</evidence>
<evidence type="ECO:0000313" key="9">
    <source>
        <dbReference type="Proteomes" id="UP000515909"/>
    </source>
</evidence>
<proteinExistence type="predicted"/>
<dbReference type="InterPro" id="IPR002577">
    <property type="entry name" value="HTH_HxlR"/>
</dbReference>
<reference evidence="7 9" key="2">
    <citation type="submission" date="2020-08" db="EMBL/GenBank/DDBJ databases">
        <title>The isolate Caproiciproducens sp. 7D4C2 produces n-caproate at mildly acidic conditions from hexoses: genome and rBOX comparison with related strains and chain-elongating bacteria.</title>
        <authorList>
            <person name="Esquivel-Elizondo S."/>
            <person name="Bagci C."/>
            <person name="Temovska M."/>
            <person name="Jeon B.S."/>
            <person name="Bessarab I."/>
            <person name="Williams R.B.H."/>
            <person name="Huson D.H."/>
            <person name="Angenent L.T."/>
        </authorList>
    </citation>
    <scope>NUCLEOTIDE SEQUENCE [LARGE SCALE GENOMIC DNA]</scope>
    <source>
        <strain evidence="7 9">7D4C2</strain>
    </source>
</reference>
<reference evidence="6 8" key="1">
    <citation type="submission" date="2019-09" db="EMBL/GenBank/DDBJ databases">
        <title>Genome sequence of Clostridium sp. EA1.</title>
        <authorList>
            <person name="Poehlein A."/>
            <person name="Bengelsdorf F.R."/>
            <person name="Daniel R."/>
        </authorList>
    </citation>
    <scope>NUCLEOTIDE SEQUENCE [LARGE SCALE GENOMIC DNA]</scope>
    <source>
        <strain evidence="6 8">EA1</strain>
    </source>
</reference>
<gene>
    <name evidence="6" type="ORF">CAFE_29880</name>
    <name evidence="7" type="ORF">HCR03_13265</name>
</gene>
<dbReference type="Proteomes" id="UP000515909">
    <property type="component" value="Chromosome"/>
</dbReference>
<keyword evidence="8" id="KW-1185">Reference proteome</keyword>
<keyword evidence="1" id="KW-0805">Transcription regulation</keyword>
<evidence type="ECO:0000256" key="2">
    <source>
        <dbReference type="ARBA" id="ARBA00023125"/>
    </source>
</evidence>
<feature type="region of interest" description="Disordered" evidence="4">
    <location>
        <begin position="1"/>
        <end position="34"/>
    </location>
</feature>
<dbReference type="RefSeq" id="WP_187034643.1">
    <property type="nucleotide sequence ID" value="NZ_CP060286.1"/>
</dbReference>
<dbReference type="KEGG" id="cfem:HCR03_13265"/>
<evidence type="ECO:0000256" key="4">
    <source>
        <dbReference type="SAM" id="MobiDB-lite"/>
    </source>
</evidence>
<sequence>MKKKKKREKRSRQEEPVRIQPEIPPAPQPEDDAPLRDAVSLVGGKWKLRILWALRSGEPARYGEIRQRIPGITDMMLSQSLRELTADGLIERRQYQEIPPRVEYAAAGCAAGLYPALELFCDWVKKQKKGG</sequence>
<dbReference type="PROSITE" id="PS51118">
    <property type="entry name" value="HTH_HXLR"/>
    <property type="match status" value="1"/>
</dbReference>
<dbReference type="InterPro" id="IPR036388">
    <property type="entry name" value="WH-like_DNA-bd_sf"/>
</dbReference>
<keyword evidence="3" id="KW-0804">Transcription</keyword>
<accession>A0A7G8T7V1</accession>
<dbReference type="Proteomes" id="UP000469440">
    <property type="component" value="Unassembled WGS sequence"/>
</dbReference>
<accession>A0A6N8I2A7</accession>
<organism evidence="6 8">
    <name type="scientific">Caproicibacter fermentans</name>
    <dbReference type="NCBI Taxonomy" id="2576756"/>
    <lineage>
        <taxon>Bacteria</taxon>
        <taxon>Bacillati</taxon>
        <taxon>Bacillota</taxon>
        <taxon>Clostridia</taxon>
        <taxon>Eubacteriales</taxon>
        <taxon>Acutalibacteraceae</taxon>
        <taxon>Caproicibacter</taxon>
    </lineage>
</organism>
<evidence type="ECO:0000256" key="3">
    <source>
        <dbReference type="ARBA" id="ARBA00023163"/>
    </source>
</evidence>
<dbReference type="EMBL" id="CP060286">
    <property type="protein sequence ID" value="QNK39692.1"/>
    <property type="molecule type" value="Genomic_DNA"/>
</dbReference>
<evidence type="ECO:0000256" key="1">
    <source>
        <dbReference type="ARBA" id="ARBA00023015"/>
    </source>
</evidence>
<evidence type="ECO:0000313" key="6">
    <source>
        <dbReference type="EMBL" id="MVB12256.1"/>
    </source>
</evidence>
<dbReference type="Pfam" id="PF01638">
    <property type="entry name" value="HxlR"/>
    <property type="match status" value="1"/>
</dbReference>
<dbReference type="Gene3D" id="1.10.10.10">
    <property type="entry name" value="Winged helix-like DNA-binding domain superfamily/Winged helix DNA-binding domain"/>
    <property type="match status" value="1"/>
</dbReference>
<evidence type="ECO:0000259" key="5">
    <source>
        <dbReference type="PROSITE" id="PS51118"/>
    </source>
</evidence>